<feature type="domain" description="C-methyltransferase" evidence="2">
    <location>
        <begin position="245"/>
        <end position="403"/>
    </location>
</feature>
<protein>
    <submittedName>
        <fullName evidence="3">SAM-dependent methyltransferase</fullName>
    </submittedName>
</protein>
<keyword evidence="3" id="KW-0489">Methyltransferase</keyword>
<evidence type="ECO:0000259" key="2">
    <source>
        <dbReference type="Pfam" id="PF08484"/>
    </source>
</evidence>
<sequence length="408" mass="46600">MNCRYCQSPLKHTFVDLGSAPPSNNYLTTESLKNPEQWLPLRVMVCEQCHLVQTEDFSTAENLFTEDYAYFSSFSKTWLDHARRYVTAMVDRLSLDRKSKVIEIAANDGYLLQYVHQAGIPCLGVEPTTGTARAARKKGLDIIEEFFGTSLAKKLVNQGHEADLMTANNVLAHVPDIKDFVKGFSILLKPGGTATFEFPHLLRLMRENQFDTIYHEHYSYLSLTAVQRIFSENGLHIFDVEKLDTHGGSLRVFAERTDGQQRTCHNRVSRFLEEENKAGIHEMSFYTGFQAKVEKIKNDLLMFLIESGKLNLTVAAYGAAAKGNTLLNYAGIRPDLLPFVVDRNPAKQYKFMPGSRIPIVDENRLKEVRPDFILILPWNIKNEIMDQLSYIREWKGQFVTAIPFLKIF</sequence>
<accession>A0A8D5JD44</accession>
<keyword evidence="4" id="KW-1185">Reference proteome</keyword>
<dbReference type="GO" id="GO:0032259">
    <property type="term" value="P:methylation"/>
    <property type="evidence" value="ECO:0007669"/>
    <property type="project" value="UniProtKB-KW"/>
</dbReference>
<keyword evidence="3" id="KW-0808">Transferase</keyword>
<dbReference type="Pfam" id="PF08484">
    <property type="entry name" value="Methyltransf_14"/>
    <property type="match status" value="1"/>
</dbReference>
<dbReference type="Pfam" id="PF08421">
    <property type="entry name" value="Methyltransf_13"/>
    <property type="match status" value="1"/>
</dbReference>
<dbReference type="InterPro" id="IPR013630">
    <property type="entry name" value="Methyltransf_Zn-bd_dom_put"/>
</dbReference>
<dbReference type="GO" id="GO:0008168">
    <property type="term" value="F:methyltransferase activity"/>
    <property type="evidence" value="ECO:0007669"/>
    <property type="project" value="UniProtKB-KW"/>
</dbReference>
<gene>
    <name evidence="3" type="ORF">DGMP_12510</name>
</gene>
<dbReference type="KEGG" id="dbk:DGMP_12510"/>
<name>A0A8D5JD44_9BACT</name>
<evidence type="ECO:0000259" key="1">
    <source>
        <dbReference type="Pfam" id="PF08421"/>
    </source>
</evidence>
<dbReference type="EMBL" id="AP024086">
    <property type="protein sequence ID" value="BCL60558.1"/>
    <property type="molecule type" value="Genomic_DNA"/>
</dbReference>
<organism evidence="3 4">
    <name type="scientific">Desulfomarina profundi</name>
    <dbReference type="NCBI Taxonomy" id="2772557"/>
    <lineage>
        <taxon>Bacteria</taxon>
        <taxon>Pseudomonadati</taxon>
        <taxon>Thermodesulfobacteriota</taxon>
        <taxon>Desulfobulbia</taxon>
        <taxon>Desulfobulbales</taxon>
        <taxon>Desulfobulbaceae</taxon>
        <taxon>Desulfomarina</taxon>
    </lineage>
</organism>
<dbReference type="InterPro" id="IPR013691">
    <property type="entry name" value="MeTrfase_14"/>
</dbReference>
<dbReference type="PANTHER" id="PTHR43861">
    <property type="entry name" value="TRANS-ACONITATE 2-METHYLTRANSFERASE-RELATED"/>
    <property type="match status" value="1"/>
</dbReference>
<dbReference type="AlphaFoldDB" id="A0A8D5JD44"/>
<dbReference type="Proteomes" id="UP000826725">
    <property type="component" value="Chromosome"/>
</dbReference>
<feature type="domain" description="Methyltransferase putative zinc binding" evidence="1">
    <location>
        <begin position="3"/>
        <end position="64"/>
    </location>
</feature>
<proteinExistence type="predicted"/>
<dbReference type="PANTHER" id="PTHR43861:SF5">
    <property type="entry name" value="BLL5978 PROTEIN"/>
    <property type="match status" value="1"/>
</dbReference>
<evidence type="ECO:0000313" key="3">
    <source>
        <dbReference type="EMBL" id="BCL60558.1"/>
    </source>
</evidence>
<dbReference type="Pfam" id="PF13489">
    <property type="entry name" value="Methyltransf_23"/>
    <property type="match status" value="1"/>
</dbReference>
<dbReference type="RefSeq" id="WP_228856676.1">
    <property type="nucleotide sequence ID" value="NZ_AP024086.1"/>
</dbReference>
<reference evidence="3" key="1">
    <citation type="submission" date="2020-09" db="EMBL/GenBank/DDBJ databases">
        <title>Desulfogranum mesoprofundum gen. nov., sp. nov., a novel mesophilic, sulfate-reducing chemolithoautotroph isolated from a deep-sea hydrothermal vent chimney in the Suiyo Seamount.</title>
        <authorList>
            <person name="Hashimoto Y."/>
            <person name="Nakagawa S."/>
        </authorList>
    </citation>
    <scope>NUCLEOTIDE SEQUENCE</scope>
    <source>
        <strain evidence="3">KT2</strain>
    </source>
</reference>
<evidence type="ECO:0000313" key="4">
    <source>
        <dbReference type="Proteomes" id="UP000826725"/>
    </source>
</evidence>